<dbReference type="HOGENOM" id="CLU_025885_0_1_9"/>
<dbReference type="OrthoDB" id="9805666at2"/>
<dbReference type="GO" id="GO:0003906">
    <property type="term" value="F:DNA-(apurinic or apyrimidinic site) endonuclease activity"/>
    <property type="evidence" value="ECO:0007669"/>
    <property type="project" value="TreeGrafter"/>
</dbReference>
<evidence type="ECO:0000259" key="1">
    <source>
        <dbReference type="Pfam" id="PF01261"/>
    </source>
</evidence>
<dbReference type="RefSeq" id="WP_012544463.1">
    <property type="nucleotide sequence ID" value="NC_011295.1"/>
</dbReference>
<dbReference type="KEGG" id="cpo:COPRO5265_0855"/>
<dbReference type="GO" id="GO:0008270">
    <property type="term" value="F:zinc ion binding"/>
    <property type="evidence" value="ECO:0007669"/>
    <property type="project" value="InterPro"/>
</dbReference>
<dbReference type="Gene3D" id="3.20.20.150">
    <property type="entry name" value="Divalent-metal-dependent TIM barrel enzymes"/>
    <property type="match status" value="1"/>
</dbReference>
<organism evidence="2 3">
    <name type="scientific">Coprothermobacter proteolyticus (strain ATCC 35245 / DSM 5265 / OCM 4 / BT)</name>
    <dbReference type="NCBI Taxonomy" id="309798"/>
    <lineage>
        <taxon>Bacteria</taxon>
        <taxon>Pseudomonadati</taxon>
        <taxon>Coprothermobacterota</taxon>
        <taxon>Coprothermobacteria</taxon>
        <taxon>Coprothermobacterales</taxon>
        <taxon>Coprothermobacteraceae</taxon>
        <taxon>Coprothermobacter</taxon>
    </lineage>
</organism>
<accession>B5Y8U6</accession>
<dbReference type="EMBL" id="CP001145">
    <property type="protein sequence ID" value="ACI17811.1"/>
    <property type="molecule type" value="Genomic_DNA"/>
</dbReference>
<reference evidence="2 3" key="2">
    <citation type="journal article" date="2014" name="Genome Announc.">
        <title>Complete Genome Sequence of Coprothermobacter proteolyticus DSM 5265.</title>
        <authorList>
            <person name="Alexiev A."/>
            <person name="Coil D.A."/>
            <person name="Badger J.H."/>
            <person name="Enticknap J."/>
            <person name="Ward N."/>
            <person name="Robb F.T."/>
            <person name="Eisen J.A."/>
        </authorList>
    </citation>
    <scope>NUCLEOTIDE SEQUENCE [LARGE SCALE GENOMIC DNA]</scope>
    <source>
        <strain evidence="3">ATCC 35245 / DSM 5265 / OCM 4 / BT</strain>
    </source>
</reference>
<dbReference type="GO" id="GO:0008833">
    <property type="term" value="F:deoxyribonuclease IV (phage-T4-induced) activity"/>
    <property type="evidence" value="ECO:0007669"/>
    <property type="project" value="UniProtKB-EC"/>
</dbReference>
<reference evidence="3" key="1">
    <citation type="submission" date="2008-08" db="EMBL/GenBank/DDBJ databases">
        <title>The complete genome sequence of Coprothermobacter proteolyticus strain ATCC 5245 / DSM 5265 / BT.</title>
        <authorList>
            <person name="Dodson R.J."/>
            <person name="Durkin A.S."/>
            <person name="Wu M."/>
            <person name="Eisen J."/>
            <person name="Sutton G."/>
        </authorList>
    </citation>
    <scope>NUCLEOTIDE SEQUENCE [LARGE SCALE GENOMIC DNA]</scope>
    <source>
        <strain evidence="3">ATCC 35245 / DSM 5265 / OCM 4 / BT</strain>
    </source>
</reference>
<keyword evidence="2" id="KW-0255">Endonuclease</keyword>
<dbReference type="GO" id="GO:0008081">
    <property type="term" value="F:phosphoric diester hydrolase activity"/>
    <property type="evidence" value="ECO:0007669"/>
    <property type="project" value="TreeGrafter"/>
</dbReference>
<protein>
    <submittedName>
        <fullName evidence="2">AP endonuclease, family 2, putative</fullName>
        <ecNumber evidence="2">3.1.21.2</ecNumber>
    </submittedName>
</protein>
<evidence type="ECO:0000313" key="3">
    <source>
        <dbReference type="Proteomes" id="UP000001732"/>
    </source>
</evidence>
<dbReference type="InterPro" id="IPR013022">
    <property type="entry name" value="Xyl_isomerase-like_TIM-brl"/>
</dbReference>
<dbReference type="SMART" id="SM00518">
    <property type="entry name" value="AP2Ec"/>
    <property type="match status" value="1"/>
</dbReference>
<dbReference type="GO" id="GO:0003677">
    <property type="term" value="F:DNA binding"/>
    <property type="evidence" value="ECO:0007669"/>
    <property type="project" value="InterPro"/>
</dbReference>
<proteinExistence type="predicted"/>
<dbReference type="GO" id="GO:0006284">
    <property type="term" value="P:base-excision repair"/>
    <property type="evidence" value="ECO:0007669"/>
    <property type="project" value="TreeGrafter"/>
</dbReference>
<dbReference type="Proteomes" id="UP000001732">
    <property type="component" value="Chromosome"/>
</dbReference>
<dbReference type="InterPro" id="IPR001719">
    <property type="entry name" value="AP_endonuc_2"/>
</dbReference>
<dbReference type="PROSITE" id="PS51432">
    <property type="entry name" value="AP_NUCLEASE_F2_4"/>
    <property type="match status" value="1"/>
</dbReference>
<gene>
    <name evidence="2" type="ordered locus">COPRO5265_0855</name>
</gene>
<dbReference type="STRING" id="309798.COPRO5265_0855"/>
<sequence length="269" mass="30125">MVYTGIHLNISDGTDAILKQIDELQIDSFQIFLESPLSWTPMKGLYRFESLIERARNDFGVKTVFVHSPYLVHLASPRGSVRTKSWKKLKEDLSLASDLGIDGYVAHLDMQHPEQELVFLEEYSRYLSMISSNIPLLLENVAAAKFVGADPYFVLDVARQASTSYPAAICLDTAHLAAAGFDILQILEDKRFEELALRIRVVHLNDLKTPIGSSRDVHENLGEGSIGYGPLKKMVRAQNNGTSIILETPQDKPDNNRKNVAVLKKMLVE</sequence>
<keyword evidence="3" id="KW-1185">Reference proteome</keyword>
<dbReference type="AlphaFoldDB" id="B5Y8U6"/>
<dbReference type="EC" id="3.1.21.2" evidence="2"/>
<dbReference type="PANTHER" id="PTHR21445">
    <property type="entry name" value="ENDONUCLEASE IV ENDODEOXYRIBONUCLEASE IV"/>
    <property type="match status" value="1"/>
</dbReference>
<dbReference type="InterPro" id="IPR036237">
    <property type="entry name" value="Xyl_isomerase-like_sf"/>
</dbReference>
<feature type="domain" description="Xylose isomerase-like TIM barrel" evidence="1">
    <location>
        <begin position="20"/>
        <end position="265"/>
    </location>
</feature>
<keyword evidence="2" id="KW-0540">Nuclease</keyword>
<dbReference type="Pfam" id="PF01261">
    <property type="entry name" value="AP_endonuc_2"/>
    <property type="match status" value="1"/>
</dbReference>
<name>B5Y8U6_COPPD</name>
<dbReference type="PANTHER" id="PTHR21445:SF0">
    <property type="entry name" value="APURINIC-APYRIMIDINIC ENDONUCLEASE"/>
    <property type="match status" value="1"/>
</dbReference>
<keyword evidence="2" id="KW-0378">Hydrolase</keyword>
<dbReference type="SUPFAM" id="SSF51658">
    <property type="entry name" value="Xylose isomerase-like"/>
    <property type="match status" value="1"/>
</dbReference>
<dbReference type="eggNOG" id="COG0648">
    <property type="taxonomic scope" value="Bacteria"/>
</dbReference>
<evidence type="ECO:0000313" key="2">
    <source>
        <dbReference type="EMBL" id="ACI17811.1"/>
    </source>
</evidence>